<organism evidence="2 3">
    <name type="scientific">Phragmitibacter flavus</name>
    <dbReference type="NCBI Taxonomy" id="2576071"/>
    <lineage>
        <taxon>Bacteria</taxon>
        <taxon>Pseudomonadati</taxon>
        <taxon>Verrucomicrobiota</taxon>
        <taxon>Verrucomicrobiia</taxon>
        <taxon>Verrucomicrobiales</taxon>
        <taxon>Verrucomicrobiaceae</taxon>
        <taxon>Phragmitibacter</taxon>
    </lineage>
</organism>
<name>A0A5R8KDX8_9BACT</name>
<dbReference type="AlphaFoldDB" id="A0A5R8KDX8"/>
<protein>
    <submittedName>
        <fullName evidence="2">DUF3021 domain-containing protein</fullName>
    </submittedName>
</protein>
<keyword evidence="1" id="KW-0812">Transmembrane</keyword>
<dbReference type="Proteomes" id="UP000306196">
    <property type="component" value="Unassembled WGS sequence"/>
</dbReference>
<feature type="transmembrane region" description="Helical" evidence="1">
    <location>
        <begin position="185"/>
        <end position="213"/>
    </location>
</feature>
<feature type="transmembrane region" description="Helical" evidence="1">
    <location>
        <begin position="399"/>
        <end position="416"/>
    </location>
</feature>
<feature type="transmembrane region" description="Helical" evidence="1">
    <location>
        <begin position="132"/>
        <end position="148"/>
    </location>
</feature>
<evidence type="ECO:0000256" key="1">
    <source>
        <dbReference type="SAM" id="Phobius"/>
    </source>
</evidence>
<comment type="caution">
    <text evidence="2">The sequence shown here is derived from an EMBL/GenBank/DDBJ whole genome shotgun (WGS) entry which is preliminary data.</text>
</comment>
<dbReference type="EMBL" id="VAUV01000008">
    <property type="protein sequence ID" value="TLD70506.1"/>
    <property type="molecule type" value="Genomic_DNA"/>
</dbReference>
<feature type="transmembrane region" description="Helical" evidence="1">
    <location>
        <begin position="154"/>
        <end position="173"/>
    </location>
</feature>
<evidence type="ECO:0000313" key="3">
    <source>
        <dbReference type="Proteomes" id="UP000306196"/>
    </source>
</evidence>
<gene>
    <name evidence="2" type="ORF">FEM03_12335</name>
</gene>
<accession>A0A5R8KDX8</accession>
<reference evidence="2 3" key="1">
    <citation type="submission" date="2019-05" db="EMBL/GenBank/DDBJ databases">
        <title>Verrucobacter flavum gen. nov., sp. nov. a new member of the family Verrucomicrobiaceae.</title>
        <authorList>
            <person name="Szuroczki S."/>
            <person name="Abbaszade G."/>
            <person name="Szabo A."/>
            <person name="Felfoldi T."/>
            <person name="Schumann P."/>
            <person name="Boka K."/>
            <person name="Keki Z."/>
            <person name="Toumi M."/>
            <person name="Toth E."/>
        </authorList>
    </citation>
    <scope>NUCLEOTIDE SEQUENCE [LARGE SCALE GENOMIC DNA]</scope>
    <source>
        <strain evidence="2 3">MG-N-17</strain>
    </source>
</reference>
<feature type="transmembrane region" description="Helical" evidence="1">
    <location>
        <begin position="293"/>
        <end position="314"/>
    </location>
</feature>
<feature type="transmembrane region" description="Helical" evidence="1">
    <location>
        <begin position="98"/>
        <end position="120"/>
    </location>
</feature>
<evidence type="ECO:0000313" key="2">
    <source>
        <dbReference type="EMBL" id="TLD70506.1"/>
    </source>
</evidence>
<sequence>MPIFRQICSMVLSLKGSRWEGWFWALPLLAVIGPVLLAVSLTCQVPKADHWFVVGDPYLGFLQDGSFGNFLHSPGNDSRHDAARILHWLVVRLTDWNLVVESLVCVGLGLVSCAMVLSLWRRSHPGSWGTRWLLGGFSVVLLLSPMQWMNWTWGVQICYMLVIAASVGVVWVFERGWPLWLRTLVAGGFAVVAAFSFINGWLAWGLGGVLLFWELIKRRGRGGEGWTALGLWGLMFGVTLWVFVSGWPEEKALSGSESGMSMEKAEKVVVFFVRLLGAPFAEGWPTLDRELRSQLVFALSSVVGVFSLVLLLVVGWKLWAKLRRGEVEVGQMGPWLLLCGWGLANAAAISLARVDSPGFLPFQSRYPAYTLWFYIGLFGLLAMVMTGPGSRWLRWVGRGWFLFLVWGWGVGAVQGWRDGVKDARSCGLLEASVSLRQVVVEPLLLDSVDPGSGLRIGKALDELDAAGVLSVATVRSSLVAEATMAPEGMFQGKLVKGELEGSGVSIEGWAMEKASRDAARSVVISIEQAGVPERWLGIVTRRKREAKVAKKVDARAMEDRIGWAYVPMTGEERVAVSGAKLTLQRAPLPSGEATFRAYAFDPRTGVFSRLDGSVTLPLP</sequence>
<dbReference type="RefSeq" id="WP_138086562.1">
    <property type="nucleotide sequence ID" value="NZ_VAUV01000008.1"/>
</dbReference>
<keyword evidence="1" id="KW-1133">Transmembrane helix</keyword>
<feature type="transmembrane region" description="Helical" evidence="1">
    <location>
        <begin position="268"/>
        <end position="287"/>
    </location>
</feature>
<keyword evidence="3" id="KW-1185">Reference proteome</keyword>
<proteinExistence type="predicted"/>
<keyword evidence="1" id="KW-0472">Membrane</keyword>
<feature type="transmembrane region" description="Helical" evidence="1">
    <location>
        <begin position="21"/>
        <end position="41"/>
    </location>
</feature>
<feature type="transmembrane region" description="Helical" evidence="1">
    <location>
        <begin position="335"/>
        <end position="354"/>
    </location>
</feature>
<feature type="transmembrane region" description="Helical" evidence="1">
    <location>
        <begin position="366"/>
        <end position="387"/>
    </location>
</feature>
<feature type="transmembrane region" description="Helical" evidence="1">
    <location>
        <begin position="225"/>
        <end position="247"/>
    </location>
</feature>